<dbReference type="Proteomes" id="UP001642406">
    <property type="component" value="Unassembled WGS sequence"/>
</dbReference>
<name>A0ABP0APV8_9PEZI</name>
<dbReference type="InterPro" id="IPR013087">
    <property type="entry name" value="Znf_C2H2_type"/>
</dbReference>
<dbReference type="EMBL" id="CAWUHC010000002">
    <property type="protein sequence ID" value="CAK7209241.1"/>
    <property type="molecule type" value="Genomic_DNA"/>
</dbReference>
<feature type="region of interest" description="Disordered" evidence="1">
    <location>
        <begin position="189"/>
        <end position="240"/>
    </location>
</feature>
<proteinExistence type="predicted"/>
<protein>
    <recommendedName>
        <fullName evidence="2">C2H2-type domain-containing protein</fullName>
    </recommendedName>
</protein>
<organism evidence="3 4">
    <name type="scientific">Sporothrix bragantina</name>
    <dbReference type="NCBI Taxonomy" id="671064"/>
    <lineage>
        <taxon>Eukaryota</taxon>
        <taxon>Fungi</taxon>
        <taxon>Dikarya</taxon>
        <taxon>Ascomycota</taxon>
        <taxon>Pezizomycotina</taxon>
        <taxon>Sordariomycetes</taxon>
        <taxon>Sordariomycetidae</taxon>
        <taxon>Ophiostomatales</taxon>
        <taxon>Ophiostomataceae</taxon>
        <taxon>Sporothrix</taxon>
    </lineage>
</organism>
<reference evidence="3 4" key="1">
    <citation type="submission" date="2024-01" db="EMBL/GenBank/DDBJ databases">
        <authorList>
            <person name="Allen C."/>
            <person name="Tagirdzhanova G."/>
        </authorList>
    </citation>
    <scope>NUCLEOTIDE SEQUENCE [LARGE SCALE GENOMIC DNA]</scope>
</reference>
<accession>A0ABP0APV8</accession>
<evidence type="ECO:0000313" key="4">
    <source>
        <dbReference type="Proteomes" id="UP001642406"/>
    </source>
</evidence>
<feature type="compositionally biased region" description="Polar residues" evidence="1">
    <location>
        <begin position="45"/>
        <end position="77"/>
    </location>
</feature>
<gene>
    <name evidence="3" type="ORF">SBRCBS47491_000377</name>
</gene>
<feature type="domain" description="C2H2-type" evidence="2">
    <location>
        <begin position="264"/>
        <end position="287"/>
    </location>
</feature>
<feature type="region of interest" description="Disordered" evidence="1">
    <location>
        <begin position="1"/>
        <end position="156"/>
    </location>
</feature>
<evidence type="ECO:0000256" key="1">
    <source>
        <dbReference type="SAM" id="MobiDB-lite"/>
    </source>
</evidence>
<dbReference type="PROSITE" id="PS00028">
    <property type="entry name" value="ZINC_FINGER_C2H2_1"/>
    <property type="match status" value="1"/>
</dbReference>
<evidence type="ECO:0000259" key="2">
    <source>
        <dbReference type="PROSITE" id="PS00028"/>
    </source>
</evidence>
<feature type="compositionally biased region" description="Polar residues" evidence="1">
    <location>
        <begin position="128"/>
        <end position="149"/>
    </location>
</feature>
<feature type="compositionally biased region" description="Acidic residues" evidence="1">
    <location>
        <begin position="1"/>
        <end position="16"/>
    </location>
</feature>
<keyword evidence="4" id="KW-1185">Reference proteome</keyword>
<evidence type="ECO:0000313" key="3">
    <source>
        <dbReference type="EMBL" id="CAK7209241.1"/>
    </source>
</evidence>
<sequence length="471" mass="51792">MEIDELANSEEDEESDVLPLVMSDLDPPYGKAAAPSPPRKKSPAQPTQCTHPPSLSIRENSTLRKTNGTSKASSATSGPRPVVTIPISSSTPTAHRPPSATPRQAEPMTVSVTLPALYTQKKHEKTGSSDSVQPISTTESLSKPTTAKSSVVAVGRRSKPVPDVRIKGGRPKGWKPGMSYREVALRNAGIDPNDPSLPPEILLPPRVRKPGRPPGRPRLPGRPKVNPSQPLGYKRPGRPPIQSIDTVQRSIFLAGQACFAPFVCEWAGCRAELQNMTTLHRHVVVVHGQPSSTAKTCQWRRCAHRVPAVQYKDDADTDADGRTFLEHMEYQHLTPLAWYRGDGFANTGHIGPPQPPPAAALLARSRTREETKPTTDEEKSRALNSATPMVIKAVVNTAPEMPLDGISSEDLPRYLLDDKGRQVTPLLRDTVLESSPVFWSEEERGRRLKDLYRQQQQNLNKRPDRSLGRMM</sequence>
<comment type="caution">
    <text evidence="3">The sequence shown here is derived from an EMBL/GenBank/DDBJ whole genome shotgun (WGS) entry which is preliminary data.</text>
</comment>